<evidence type="ECO:0000256" key="2">
    <source>
        <dbReference type="ARBA" id="ARBA00023125"/>
    </source>
</evidence>
<dbReference type="AlphaFoldDB" id="A0A174TQR4"/>
<dbReference type="RefSeq" id="WP_057281928.1">
    <property type="nucleotide sequence ID" value="NZ_CZBF01000005.1"/>
</dbReference>
<evidence type="ECO:0000313" key="5">
    <source>
        <dbReference type="EMBL" id="CUQ09865.1"/>
    </source>
</evidence>
<comment type="similarity">
    <text evidence="1">Belongs to the 'phage' integrase family.</text>
</comment>
<dbReference type="SUPFAM" id="SSF56349">
    <property type="entry name" value="DNA breaking-rejoining enzymes"/>
    <property type="match status" value="1"/>
</dbReference>
<feature type="domain" description="Tyr recombinase" evidence="4">
    <location>
        <begin position="211"/>
        <end position="405"/>
    </location>
</feature>
<evidence type="ECO:0000259" key="4">
    <source>
        <dbReference type="PROSITE" id="PS51898"/>
    </source>
</evidence>
<dbReference type="InterPro" id="IPR050090">
    <property type="entry name" value="Tyrosine_recombinase_XerCD"/>
</dbReference>
<dbReference type="GO" id="GO:0006310">
    <property type="term" value="P:DNA recombination"/>
    <property type="evidence" value="ECO:0007669"/>
    <property type="project" value="UniProtKB-KW"/>
</dbReference>
<evidence type="ECO:0000313" key="6">
    <source>
        <dbReference type="Proteomes" id="UP000095788"/>
    </source>
</evidence>
<dbReference type="PANTHER" id="PTHR30349:SF64">
    <property type="entry name" value="PROPHAGE INTEGRASE INTD-RELATED"/>
    <property type="match status" value="1"/>
</dbReference>
<protein>
    <submittedName>
        <fullName evidence="5">Integrase</fullName>
    </submittedName>
</protein>
<proteinExistence type="inferred from homology"/>
<dbReference type="InterPro" id="IPR010998">
    <property type="entry name" value="Integrase_recombinase_N"/>
</dbReference>
<gene>
    <name evidence="5" type="ORF">ERS852554_02919</name>
</gene>
<dbReference type="GO" id="GO:0015074">
    <property type="term" value="P:DNA integration"/>
    <property type="evidence" value="ECO:0007669"/>
    <property type="project" value="InterPro"/>
</dbReference>
<dbReference type="Pfam" id="PF13102">
    <property type="entry name" value="Phage_int_SAM_5"/>
    <property type="match status" value="1"/>
</dbReference>
<dbReference type="Proteomes" id="UP000095788">
    <property type="component" value="Unassembled WGS sequence"/>
</dbReference>
<evidence type="ECO:0000256" key="1">
    <source>
        <dbReference type="ARBA" id="ARBA00008857"/>
    </source>
</evidence>
<keyword evidence="3" id="KW-0233">DNA recombination</keyword>
<dbReference type="Gene3D" id="1.10.443.10">
    <property type="entry name" value="Intergrase catalytic core"/>
    <property type="match status" value="1"/>
</dbReference>
<dbReference type="EMBL" id="CZBF01000005">
    <property type="protein sequence ID" value="CUQ09865.1"/>
    <property type="molecule type" value="Genomic_DNA"/>
</dbReference>
<evidence type="ECO:0000256" key="3">
    <source>
        <dbReference type="ARBA" id="ARBA00023172"/>
    </source>
</evidence>
<dbReference type="PROSITE" id="PS51898">
    <property type="entry name" value="TYR_RECOMBINASE"/>
    <property type="match status" value="1"/>
</dbReference>
<dbReference type="Gene3D" id="1.10.150.130">
    <property type="match status" value="1"/>
</dbReference>
<dbReference type="Pfam" id="PF00589">
    <property type="entry name" value="Phage_integrase"/>
    <property type="match status" value="1"/>
</dbReference>
<reference evidence="5 6" key="1">
    <citation type="submission" date="2015-09" db="EMBL/GenBank/DDBJ databases">
        <authorList>
            <consortium name="Pathogen Informatics"/>
        </authorList>
    </citation>
    <scope>NUCLEOTIDE SEQUENCE [LARGE SCALE GENOMIC DNA]</scope>
    <source>
        <strain evidence="5 6">2789STDY5834942</strain>
    </source>
</reference>
<dbReference type="InterPro" id="IPR013762">
    <property type="entry name" value="Integrase-like_cat_sf"/>
</dbReference>
<accession>A0A174TQR4</accession>
<dbReference type="PANTHER" id="PTHR30349">
    <property type="entry name" value="PHAGE INTEGRASE-RELATED"/>
    <property type="match status" value="1"/>
</dbReference>
<keyword evidence="2" id="KW-0238">DNA-binding</keyword>
<dbReference type="InterPro" id="IPR002104">
    <property type="entry name" value="Integrase_catalytic"/>
</dbReference>
<name>A0A174TQR4_BACUN</name>
<dbReference type="InterPro" id="IPR025269">
    <property type="entry name" value="SAM-like_dom"/>
</dbReference>
<dbReference type="InterPro" id="IPR011010">
    <property type="entry name" value="DNA_brk_join_enz"/>
</dbReference>
<dbReference type="GO" id="GO:0003677">
    <property type="term" value="F:DNA binding"/>
    <property type="evidence" value="ECO:0007669"/>
    <property type="project" value="UniProtKB-KW"/>
</dbReference>
<dbReference type="Pfam" id="PF17293">
    <property type="entry name" value="Arm-DNA-bind_5"/>
    <property type="match status" value="1"/>
</dbReference>
<dbReference type="InterPro" id="IPR035386">
    <property type="entry name" value="Arm-DNA-bind_5"/>
</dbReference>
<organism evidence="5 6">
    <name type="scientific">Bacteroides uniformis</name>
    <dbReference type="NCBI Taxonomy" id="820"/>
    <lineage>
        <taxon>Bacteria</taxon>
        <taxon>Pseudomonadati</taxon>
        <taxon>Bacteroidota</taxon>
        <taxon>Bacteroidia</taxon>
        <taxon>Bacteroidales</taxon>
        <taxon>Bacteroidaceae</taxon>
        <taxon>Bacteroides</taxon>
    </lineage>
</organism>
<sequence length="410" mass="46482">MYKYSKDGISVLSVLDARRAKKSGLFPVKIQVIHNRRQKYYSTGQELSKEDWANLAESKSRRLTEARSNIENSFSIIKGQVEALAERGDFAFDLLSVRLGRCSTATVNAAIKAKIEELRLNGQAGTYRSYHALLTAVEEFAGKDIPFSAVTVDWLNRCGRFWTGQKKSKSTLSVYFKMLKAIMNRAKADGIIKEAHFPFGRNRFEIPSAEGRKLALTLEQIKRLVTYTDGREETELYRDMWFFSYLCNGINFRDMLYLTYGNIVGGEICFVRAKTMNTSKQVRTIRAVLTPEMRKIMDRWGNPDDGNPGTLIFKFATGKEDGFATKHLVDTVIQKCNKVLGRIAEAVGLPPVTTYSARHSFATVLKRSGTNISYISESLGHSNLVITENYLASFERDERMRNAQLLTKFD</sequence>